<gene>
    <name evidence="5" type="ORF">CELE_F13D2.1</name>
    <name evidence="5 7" type="ORF">F13D2.1</name>
</gene>
<dbReference type="PANTHER" id="PTHR11412:SF136">
    <property type="entry name" value="CD109 ANTIGEN"/>
    <property type="match status" value="1"/>
</dbReference>
<dbReference type="RefSeq" id="NP_001263970.1">
    <property type="nucleotide sequence ID" value="NM_001277041.1"/>
</dbReference>
<dbReference type="SMART" id="SM01360">
    <property type="entry name" value="A2M"/>
    <property type="match status" value="1"/>
</dbReference>
<dbReference type="Gene3D" id="2.60.40.1940">
    <property type="match status" value="1"/>
</dbReference>
<dbReference type="PeptideAtlas" id="K8F7Z5"/>
<dbReference type="Gene3D" id="2.20.130.20">
    <property type="match status" value="1"/>
</dbReference>
<feature type="chain" id="PRO_5003917771" evidence="3">
    <location>
        <begin position="19"/>
        <end position="1659"/>
    </location>
</feature>
<dbReference type="InterPro" id="IPR050473">
    <property type="entry name" value="A2M/Complement_sys"/>
</dbReference>
<dbReference type="ExpressionAtlas" id="K8F7Z5">
    <property type="expression patterns" value="baseline and differential"/>
</dbReference>
<organism evidence="5 6">
    <name type="scientific">Caenorhabditis elegans</name>
    <dbReference type="NCBI Taxonomy" id="6239"/>
    <lineage>
        <taxon>Eukaryota</taxon>
        <taxon>Metazoa</taxon>
        <taxon>Ecdysozoa</taxon>
        <taxon>Nematoda</taxon>
        <taxon>Chromadorea</taxon>
        <taxon>Rhabditida</taxon>
        <taxon>Rhabditina</taxon>
        <taxon>Rhabditomorpha</taxon>
        <taxon>Rhabditoidea</taxon>
        <taxon>Rhabditidae</taxon>
        <taxon>Peloderinae</taxon>
        <taxon>Caenorhabditis</taxon>
    </lineage>
</organism>
<evidence type="ECO:0000256" key="3">
    <source>
        <dbReference type="SAM" id="SignalP"/>
    </source>
</evidence>
<accession>K8F7Z5</accession>
<evidence type="ECO:0007829" key="8">
    <source>
        <dbReference type="PeptideAtlas" id="K8F7Z5"/>
    </source>
</evidence>
<dbReference type="FunCoup" id="K8F7Z5">
    <property type="interactions" value="181"/>
</dbReference>
<dbReference type="Bgee" id="WBGene00008735">
    <property type="expression patterns" value="Expressed in larva and 3 other cell types or tissues"/>
</dbReference>
<dbReference type="OMA" id="IDMVCWD"/>
<dbReference type="WormBase" id="F13D2.1b">
    <property type="protein sequence ID" value="CE47830"/>
    <property type="gene ID" value="WBGene00008735"/>
</dbReference>
<dbReference type="AGR" id="WB:WBGene00008735"/>
<protein>
    <submittedName>
        <fullName evidence="5">Alpha-2-macroglobulin domain-containing protein</fullName>
    </submittedName>
</protein>
<dbReference type="STRING" id="6239.F13D2.1b.1"/>
<keyword evidence="6" id="KW-1185">Reference proteome</keyword>
<feature type="signal peptide" evidence="3">
    <location>
        <begin position="1"/>
        <end position="18"/>
    </location>
</feature>
<evidence type="ECO:0000259" key="4">
    <source>
        <dbReference type="SMART" id="SM01360"/>
    </source>
</evidence>
<dbReference type="Gene3D" id="2.60.40.1930">
    <property type="match status" value="1"/>
</dbReference>
<dbReference type="EMBL" id="BX284606">
    <property type="protein sequence ID" value="CCO25855.1"/>
    <property type="molecule type" value="Genomic_DNA"/>
</dbReference>
<keyword evidence="8" id="KW-1267">Proteomics identification</keyword>
<sequence length="1659" mass="187138">MRLSTFLIIAFITCKVTTSPVIVLPPFFKLHGQNVITIVNEKSVKTVVQIDHGGEKTNKEIQGEHQIISFHTSSSQSFAHIVIKVDGEVELDQNVPVRPDLFNVHIHIDKAVYRKSELVNVRILPLTHSGSIYRGDLSITLVNGKGFVESSTMRVKRVEETDSMISDQLEIPSHTFFGDWFLKVQPVEYGSKKIDEMLVFEKTFQVQDYDLPNYRLNGFLVDNSDLDKTTVTVEAKYFHGKPVNGSVHVYCREVGSSSQDRSHLTHLRSGEFDNGIWSSIVDLGKCDPPNPLPKEIYIESRENGTGYRQDLILGLDVMAPKFTITAVRPYFTNDVEEIILLVDGDGIAHGNVSIRIECISEKNDVMRTKEVKVGSKIGDALKIGIPKEWQNDVSVIRVIANRRIKNGFSNDTMLYIPNLSNTSLVSSLISPEEIKPFYKDDEIMNVHVKNTRKETNFVIICNSHTVHRVPNEVKNRILRVKITDKMEGTCILTAFTADSSVSDVMLFRVQTHCEDCKVKVSKVLNGMSKELGNNDAIEPGDVMELEFTGHSEAIVFYRAMDERLNYITLRNDYMIHEYLDYLIFGKQSQGAKILNLVNAEKVEHAMKKMCTSAGHQLRFRCLQGQRSTSLVSEKCLKHVLKSCYKNSSATAMQIVTPYLSGKTTPVLSASSTNWLDNINVFRSKSMKAPLQLFVKPEFHDPGVVSQKSRIRQHFPETWLFDAIVLERNGTKKITATSPDNVGQWALNNAYWWHGRVSLYPGQTKYIQTSKAIFLEVDMPRNVYVNETISPLLTITGVDLVKSRETLVICLSELPRKVCADQGANGKKGDTYYMKVEVSRSSPIQSKYLMMKFLSPGVVNMTLTLKTENCQTGKILDAVRKQIEIQKRADTEEYYERHILNPSKPLVTAMNDDPGSTSSRNTKMITFSDQHGSMDEADTINTLITSNVPDTETVFSFSITLSKFLPITDKIGKIPIGTRSKRNGQRILTSVIKELSIVLYKFKKLKLYGSTSYQMEAEINDLINEMMQFSNCTSQKEPCAYSEFGKPQASNEASILLTSIATSLLCEADVEENRILGSLKTITAYIPKLGRKDFNEDLSDIIDVENTEDKKYLLVSFMYQVSRDCSSYRSGLRDMTKSFGKLHKYFYELDESAVQDRRTSAAIAFMATNATAELMRSDLIAEINKEHPPYWKCNGYDTNRVDKLKRSSESFRRRRESCQVMVNSFALAAIVTAYAEGTEVDWDRLADWISEQQSSDGSYGSPLTTLVASRSLFEKSRRSVEIAYNDLLEVTVRCKGCSEKRINVTESAIEIHIPNNIHYVTLITKGHGKAVVAARIVATKRPRPKRGLTQDDYYPVHLSIDQKVQDNFVHQTVCFNVSNPTIKTLDIFHGTYTLFTATPDQLYFLNDSYTPINPSSSALGLHFIITNIVSNQTLCYKVALSESRGGKNIPYKSAPVPIRATHPVQGLVGMLLIAHPDVPRSDVLVRRRRHHHTRTRFVRRIIDESAVDTICYDGGECSCAETTCSVKCNKCHQDSPENLQQLLSTNGIFGIRFELVSISNSLMNGANYTIYDGTVKDSNGLGAAAFELSKKVRVWLRSCNVGCTPGEKTLKRDYYVLGHEDGLNSDSYGRQNYILNHMDRFEESSYDCQNLNSAITIRYR</sequence>
<dbReference type="Proteomes" id="UP000001940">
    <property type="component" value="Chromosome X"/>
</dbReference>
<proteinExistence type="evidence at protein level"/>
<dbReference type="Gene3D" id="1.50.10.20">
    <property type="match status" value="1"/>
</dbReference>
<dbReference type="PANTHER" id="PTHR11412">
    <property type="entry name" value="MACROGLOBULIN / COMPLEMENT"/>
    <property type="match status" value="1"/>
</dbReference>
<dbReference type="PaxDb" id="6239-F13D2.1b"/>
<dbReference type="OrthoDB" id="9998011at2759"/>
<name>K8F7Z5_CAEEL</name>
<keyword evidence="2" id="KW-0882">Thioester bond</keyword>
<dbReference type="InterPro" id="IPR001599">
    <property type="entry name" value="Macroglobln_a2"/>
</dbReference>
<dbReference type="CTD" id="181305"/>
<feature type="domain" description="Alpha-2-macroglobulin" evidence="4">
    <location>
        <begin position="717"/>
        <end position="809"/>
    </location>
</feature>
<dbReference type="AlphaFoldDB" id="K8F7Z5"/>
<dbReference type="GeneID" id="181305"/>
<dbReference type="eggNOG" id="KOG1366">
    <property type="taxonomic scope" value="Eukaryota"/>
</dbReference>
<evidence type="ECO:0000313" key="7">
    <source>
        <dbReference type="WormBase" id="F13D2.1b"/>
    </source>
</evidence>
<evidence type="ECO:0000313" key="6">
    <source>
        <dbReference type="Proteomes" id="UP000001940"/>
    </source>
</evidence>
<dbReference type="GO" id="GO:0004866">
    <property type="term" value="F:endopeptidase inhibitor activity"/>
    <property type="evidence" value="ECO:0007669"/>
    <property type="project" value="InterPro"/>
</dbReference>
<evidence type="ECO:0000313" key="5">
    <source>
        <dbReference type="EMBL" id="CCO25855.1"/>
    </source>
</evidence>
<evidence type="ECO:0000256" key="1">
    <source>
        <dbReference type="ARBA" id="ARBA00022729"/>
    </source>
</evidence>
<reference evidence="5 6" key="1">
    <citation type="journal article" date="1998" name="Science">
        <title>Genome sequence of the nematode C. elegans: a platform for investigating biology.</title>
        <authorList>
            <consortium name="The C. elegans sequencing consortium"/>
            <person name="Sulson J.E."/>
            <person name="Waterston R."/>
        </authorList>
    </citation>
    <scope>NUCLEOTIDE SEQUENCE [LARGE SCALE GENOMIC DNA]</scope>
    <source>
        <strain evidence="5 6">Bristol N2</strain>
    </source>
</reference>
<evidence type="ECO:0000256" key="2">
    <source>
        <dbReference type="ARBA" id="ARBA00022966"/>
    </source>
</evidence>
<keyword evidence="1 3" id="KW-0732">Signal</keyword>
<dbReference type="InParanoid" id="K8F7Z5"/>